<sequence length="131" mass="14198">MGIITMPIKVLGHNADFLTEISALLGFCWVQADFPSATIFDGRAATDRPVTEQQGSDGAQTKPFPAKMEVGNVRVGTQAAGMGLASCKSSPVISTMDSWKQMVLLAVFKEYNINLRTRRISTGSRVRMQAC</sequence>
<proteinExistence type="predicted"/>
<accession>A0ABR3V292</accession>
<dbReference type="Proteomes" id="UP001586593">
    <property type="component" value="Unassembled WGS sequence"/>
</dbReference>
<evidence type="ECO:0000313" key="1">
    <source>
        <dbReference type="EMBL" id="KAL1835887.1"/>
    </source>
</evidence>
<name>A0ABR3V292_9PEZI</name>
<dbReference type="EMBL" id="JAZHXJ010002977">
    <property type="protein sequence ID" value="KAL1835887.1"/>
    <property type="molecule type" value="Genomic_DNA"/>
</dbReference>
<protein>
    <submittedName>
        <fullName evidence="1">Uncharacterized protein</fullName>
    </submittedName>
</protein>
<organism evidence="1 2">
    <name type="scientific">Phialemonium thermophilum</name>
    <dbReference type="NCBI Taxonomy" id="223376"/>
    <lineage>
        <taxon>Eukaryota</taxon>
        <taxon>Fungi</taxon>
        <taxon>Dikarya</taxon>
        <taxon>Ascomycota</taxon>
        <taxon>Pezizomycotina</taxon>
        <taxon>Sordariomycetes</taxon>
        <taxon>Sordariomycetidae</taxon>
        <taxon>Cephalothecales</taxon>
        <taxon>Cephalothecaceae</taxon>
        <taxon>Phialemonium</taxon>
    </lineage>
</organism>
<keyword evidence="2" id="KW-1185">Reference proteome</keyword>
<evidence type="ECO:0000313" key="2">
    <source>
        <dbReference type="Proteomes" id="UP001586593"/>
    </source>
</evidence>
<gene>
    <name evidence="1" type="ORF">VTK73DRAFT_5274</name>
</gene>
<reference evidence="1 2" key="1">
    <citation type="journal article" date="2024" name="Commun. Biol.">
        <title>Comparative genomic analysis of thermophilic fungi reveals convergent evolutionary adaptations and gene losses.</title>
        <authorList>
            <person name="Steindorff A.S."/>
            <person name="Aguilar-Pontes M.V."/>
            <person name="Robinson A.J."/>
            <person name="Andreopoulos B."/>
            <person name="LaButti K."/>
            <person name="Kuo A."/>
            <person name="Mondo S."/>
            <person name="Riley R."/>
            <person name="Otillar R."/>
            <person name="Haridas S."/>
            <person name="Lipzen A."/>
            <person name="Grimwood J."/>
            <person name="Schmutz J."/>
            <person name="Clum A."/>
            <person name="Reid I.D."/>
            <person name="Moisan M.C."/>
            <person name="Butler G."/>
            <person name="Nguyen T.T.M."/>
            <person name="Dewar K."/>
            <person name="Conant G."/>
            <person name="Drula E."/>
            <person name="Henrissat B."/>
            <person name="Hansel C."/>
            <person name="Singer S."/>
            <person name="Hutchinson M.I."/>
            <person name="de Vries R.P."/>
            <person name="Natvig D.O."/>
            <person name="Powell A.J."/>
            <person name="Tsang A."/>
            <person name="Grigoriev I.V."/>
        </authorList>
    </citation>
    <scope>NUCLEOTIDE SEQUENCE [LARGE SCALE GENOMIC DNA]</scope>
    <source>
        <strain evidence="1 2">ATCC 24622</strain>
    </source>
</reference>
<comment type="caution">
    <text evidence="1">The sequence shown here is derived from an EMBL/GenBank/DDBJ whole genome shotgun (WGS) entry which is preliminary data.</text>
</comment>